<protein>
    <recommendedName>
        <fullName evidence="2">Triosephosphate isomerase</fullName>
        <ecNumber evidence="2">5.3.1.1</ecNumber>
    </recommendedName>
</protein>
<evidence type="ECO:0000313" key="5">
    <source>
        <dbReference type="Proteomes" id="UP000263928"/>
    </source>
</evidence>
<dbReference type="Gene3D" id="3.20.20.70">
    <property type="entry name" value="Aldolase class I"/>
    <property type="match status" value="1"/>
</dbReference>
<dbReference type="RefSeq" id="WP_119161813.1">
    <property type="nucleotide sequence ID" value="NZ_LR134442.1"/>
</dbReference>
<comment type="pathway">
    <text evidence="2">Carbohydrate degradation; glycolysis; D-glyceraldehyde 3-phosphate from glycerone phosphate: step 1/1.</text>
</comment>
<dbReference type="PROSITE" id="PS51440">
    <property type="entry name" value="TIM_2"/>
    <property type="match status" value="1"/>
</dbReference>
<reference evidence="3 6" key="3">
    <citation type="submission" date="2018-10" db="EMBL/GenBank/DDBJ databases">
        <title>Propionibacterium australiense Genome Sequencing and Assembly.</title>
        <authorList>
            <person name="Bernier A.-M."/>
            <person name="Bernard K."/>
        </authorList>
    </citation>
    <scope>NUCLEOTIDE SEQUENCE [LARGE SCALE GENOMIC DNA]</scope>
    <source>
        <strain evidence="3 6">NML98A078</strain>
    </source>
</reference>
<dbReference type="OrthoDB" id="9809429at2"/>
<gene>
    <name evidence="3" type="ORF">D7U36_08140</name>
    <name evidence="4" type="ORF">PROPAUS_1386</name>
</gene>
<dbReference type="InterPro" id="IPR000652">
    <property type="entry name" value="Triosephosphate_isomerase"/>
</dbReference>
<comment type="subcellular location">
    <subcellularLocation>
        <location evidence="2">Cytoplasm</location>
    </subcellularLocation>
</comment>
<dbReference type="Proteomes" id="UP000279336">
    <property type="component" value="Unassembled WGS sequence"/>
</dbReference>
<comment type="similarity">
    <text evidence="2">Belongs to the triosephosphate isomerase family.</text>
</comment>
<dbReference type="PANTHER" id="PTHR21139:SF2">
    <property type="entry name" value="TRIOSEPHOSPHATE ISOMERASE"/>
    <property type="match status" value="1"/>
</dbReference>
<dbReference type="GO" id="GO:0004807">
    <property type="term" value="F:triose-phosphate isomerase activity"/>
    <property type="evidence" value="ECO:0007669"/>
    <property type="project" value="UniProtKB-EC"/>
</dbReference>
<dbReference type="EMBL" id="RCIW01000011">
    <property type="protein sequence ID" value="RLP09095.1"/>
    <property type="molecule type" value="Genomic_DNA"/>
</dbReference>
<evidence type="ECO:0000313" key="6">
    <source>
        <dbReference type="Proteomes" id="UP000279336"/>
    </source>
</evidence>
<evidence type="ECO:0000313" key="3">
    <source>
        <dbReference type="EMBL" id="RLP09095.1"/>
    </source>
</evidence>
<reference evidence="4" key="1">
    <citation type="submission" date="2018-08" db="EMBL/GenBank/DDBJ databases">
        <authorList>
            <person name="Ferrada E.E."/>
            <person name="Latorre B.A."/>
        </authorList>
    </citation>
    <scope>NUCLEOTIDE SEQUENCE [LARGE SCALE GENOMIC DNA]</scope>
    <source>
        <strain evidence="4">Propionibacterium_australiense1</strain>
    </source>
</reference>
<dbReference type="UniPathway" id="UPA00138"/>
<comment type="pathway">
    <text evidence="2">Carbohydrate biosynthesis; gluconeogenesis.</text>
</comment>
<dbReference type="UniPathway" id="UPA00109">
    <property type="reaction ID" value="UER00189"/>
</dbReference>
<evidence type="ECO:0000256" key="1">
    <source>
        <dbReference type="ARBA" id="ARBA00023235"/>
    </source>
</evidence>
<proteinExistence type="inferred from homology"/>
<dbReference type="EC" id="5.3.1.1" evidence="2"/>
<dbReference type="GO" id="GO:0005829">
    <property type="term" value="C:cytosol"/>
    <property type="evidence" value="ECO:0007669"/>
    <property type="project" value="TreeGrafter"/>
</dbReference>
<dbReference type="EMBL" id="UNQJ01000008">
    <property type="protein sequence ID" value="SYZ33467.1"/>
    <property type="molecule type" value="Genomic_DNA"/>
</dbReference>
<organism evidence="4 5">
    <name type="scientific">Propionibacterium australiense</name>
    <dbReference type="NCBI Taxonomy" id="119981"/>
    <lineage>
        <taxon>Bacteria</taxon>
        <taxon>Bacillati</taxon>
        <taxon>Actinomycetota</taxon>
        <taxon>Actinomycetes</taxon>
        <taxon>Propionibacteriales</taxon>
        <taxon>Propionibacteriaceae</taxon>
        <taxon>Propionibacterium</taxon>
    </lineage>
</organism>
<keyword evidence="2" id="KW-0963">Cytoplasm</keyword>
<dbReference type="Proteomes" id="UP000263928">
    <property type="component" value="Unassembled WGS sequence"/>
</dbReference>
<name>A0A383S6C1_9ACTN</name>
<dbReference type="GO" id="GO:0019563">
    <property type="term" value="P:glycerol catabolic process"/>
    <property type="evidence" value="ECO:0007669"/>
    <property type="project" value="TreeGrafter"/>
</dbReference>
<keyword evidence="2" id="KW-0312">Gluconeogenesis</keyword>
<accession>A0A383S6C1</accession>
<sequence length="248" mass="25813">MSEPIVAVSLKMYFERARTLDYARSLVELVAAEQGLSEDVRMAVLPDFLTTAEAGAILAGSGIVLGAQDLCQDDRGARTGEVSGADLAALGVRVVEVGHAERRTIYREDDAMVAAKTAAAARNGIIPLLCIGEAERSTEEQAAAGCIAQVRSALADAQPAELWLGYEPHWAIGAPAPAPSEYVSGVCRLIREGLGDVPGLSLLYGGSAGPGLLGTLDPAIDGLFLGRFAHDPAAFVSVAREARERAAS</sequence>
<keyword evidence="5" id="KW-1185">Reference proteome</keyword>
<dbReference type="Pfam" id="PF00121">
    <property type="entry name" value="TIM"/>
    <property type="match status" value="1"/>
</dbReference>
<evidence type="ECO:0000256" key="2">
    <source>
        <dbReference type="RuleBase" id="RU363013"/>
    </source>
</evidence>
<keyword evidence="1 2" id="KW-0413">Isomerase</keyword>
<dbReference type="CDD" id="cd00311">
    <property type="entry name" value="TIM"/>
    <property type="match status" value="1"/>
</dbReference>
<evidence type="ECO:0000313" key="4">
    <source>
        <dbReference type="EMBL" id="SYZ33467.1"/>
    </source>
</evidence>
<reference evidence="5" key="2">
    <citation type="submission" date="2018-08" db="EMBL/GenBank/DDBJ databases">
        <authorList>
            <person name="Hornung B."/>
        </authorList>
    </citation>
    <scope>NUCLEOTIDE SEQUENCE [LARGE SCALE GENOMIC DNA]</scope>
</reference>
<comment type="subunit">
    <text evidence="2">Homodimer.</text>
</comment>
<dbReference type="GO" id="GO:0006094">
    <property type="term" value="P:gluconeogenesis"/>
    <property type="evidence" value="ECO:0007669"/>
    <property type="project" value="UniProtKB-UniPathway"/>
</dbReference>
<dbReference type="InterPro" id="IPR013785">
    <property type="entry name" value="Aldolase_TIM"/>
</dbReference>
<dbReference type="InterPro" id="IPR035990">
    <property type="entry name" value="TIM_sf"/>
</dbReference>
<comment type="catalytic activity">
    <reaction evidence="2">
        <text>D-glyceraldehyde 3-phosphate = dihydroxyacetone phosphate</text>
        <dbReference type="Rhea" id="RHEA:18585"/>
        <dbReference type="ChEBI" id="CHEBI:57642"/>
        <dbReference type="ChEBI" id="CHEBI:59776"/>
        <dbReference type="EC" id="5.3.1.1"/>
    </reaction>
</comment>
<keyword evidence="2" id="KW-0324">Glycolysis</keyword>
<dbReference type="SUPFAM" id="SSF51351">
    <property type="entry name" value="Triosephosphate isomerase (TIM)"/>
    <property type="match status" value="1"/>
</dbReference>
<dbReference type="GO" id="GO:0006096">
    <property type="term" value="P:glycolytic process"/>
    <property type="evidence" value="ECO:0007669"/>
    <property type="project" value="UniProtKB-UniPathway"/>
</dbReference>
<dbReference type="AlphaFoldDB" id="A0A383S6C1"/>
<dbReference type="PANTHER" id="PTHR21139">
    <property type="entry name" value="TRIOSEPHOSPHATE ISOMERASE"/>
    <property type="match status" value="1"/>
</dbReference>
<dbReference type="GO" id="GO:0046166">
    <property type="term" value="P:glyceraldehyde-3-phosphate biosynthetic process"/>
    <property type="evidence" value="ECO:0007669"/>
    <property type="project" value="TreeGrafter"/>
</dbReference>